<protein>
    <submittedName>
        <fullName evidence="1">Uncharacterized protein</fullName>
    </submittedName>
</protein>
<proteinExistence type="predicted"/>
<dbReference type="AlphaFoldDB" id="A0A5J4UPW6"/>
<name>A0A5J4UPW6_9EUKA</name>
<feature type="non-terminal residue" evidence="1">
    <location>
        <position position="60"/>
    </location>
</feature>
<dbReference type="OrthoDB" id="9944853at2759"/>
<accession>A0A5J4UPW6</accession>
<reference evidence="1 2" key="1">
    <citation type="submission" date="2019-03" db="EMBL/GenBank/DDBJ databases">
        <title>Single cell metagenomics reveals metabolic interactions within the superorganism composed of flagellate Streblomastix strix and complex community of Bacteroidetes bacteria on its surface.</title>
        <authorList>
            <person name="Treitli S.C."/>
            <person name="Kolisko M."/>
            <person name="Husnik F."/>
            <person name="Keeling P."/>
            <person name="Hampl V."/>
        </authorList>
    </citation>
    <scope>NUCLEOTIDE SEQUENCE [LARGE SCALE GENOMIC DNA]</scope>
    <source>
        <strain evidence="1">ST1C</strain>
    </source>
</reference>
<evidence type="ECO:0000313" key="2">
    <source>
        <dbReference type="Proteomes" id="UP000324800"/>
    </source>
</evidence>
<evidence type="ECO:0000313" key="1">
    <source>
        <dbReference type="EMBL" id="KAA6372244.1"/>
    </source>
</evidence>
<gene>
    <name evidence="1" type="ORF">EZS28_032228</name>
</gene>
<sequence>MYEIPFMQDVETVHFWSNVGPHFRNKQLIWSLLNLEDPLLPGVSFEVNFTEQYHGKGELD</sequence>
<comment type="caution">
    <text evidence="1">The sequence shown here is derived from an EMBL/GenBank/DDBJ whole genome shotgun (WGS) entry which is preliminary data.</text>
</comment>
<dbReference type="Proteomes" id="UP000324800">
    <property type="component" value="Unassembled WGS sequence"/>
</dbReference>
<dbReference type="EMBL" id="SNRW01013763">
    <property type="protein sequence ID" value="KAA6372244.1"/>
    <property type="molecule type" value="Genomic_DNA"/>
</dbReference>
<organism evidence="1 2">
    <name type="scientific">Streblomastix strix</name>
    <dbReference type="NCBI Taxonomy" id="222440"/>
    <lineage>
        <taxon>Eukaryota</taxon>
        <taxon>Metamonada</taxon>
        <taxon>Preaxostyla</taxon>
        <taxon>Oxymonadida</taxon>
        <taxon>Streblomastigidae</taxon>
        <taxon>Streblomastix</taxon>
    </lineage>
</organism>